<sequence length="439" mass="49085">MHLLCQTISNDENERSLTASVLFTMAEQYCRSLLRVSLAQICQSLGWHATQSTPLDLLTDVLERYIFEIAKCTHRYSEQTDPNLDDLGLAFRHLGVQLNELQDFVQQVDPVPFAHETVSFPAPKKCNLRFPNPNSREIQNRDEHIPEYLPLMHPTPEDEMEGPASPSADIPESTPQIVDVTSSNSLQVPVDVNASTITGEKRLLNSPQDRPVVKRPRLSGGNLPEEAGHSQYEMKSVIMTQKGELTPTKGKEGKLPDACTPPQGYKSIIKEQKVPSPKQSFLEQKQENKEKSIEDSVREVLKKIQSENKKLIEKGDELLSAKFKKKLEKQPKIPSRPKGRPPKQNKTLGPIKIDSSQEKPVEIIVYPPSLAETPGDNNAAASTSFFVDKDKVSVKEEPVDYSDNSLRSPLFDENSQGASPRLVIAETCDQETRTPTDKS</sequence>
<dbReference type="Pfam" id="PF07524">
    <property type="entry name" value="Bromo_TP"/>
    <property type="match status" value="1"/>
</dbReference>
<dbReference type="EMBL" id="JARBDR010000918">
    <property type="protein sequence ID" value="KAJ8301671.1"/>
    <property type="molecule type" value="Genomic_DNA"/>
</dbReference>
<keyword evidence="8" id="KW-1185">Reference proteome</keyword>
<evidence type="ECO:0000259" key="6">
    <source>
        <dbReference type="SMART" id="SM00576"/>
    </source>
</evidence>
<name>A0ABQ9E8J2_TEGGR</name>
<dbReference type="PANTHER" id="PTHR46452:SF1">
    <property type="entry name" value="TRANSCRIPTION INITIATION FACTOR TFIID SUBUNIT 3"/>
    <property type="match status" value="1"/>
</dbReference>
<evidence type="ECO:0000256" key="5">
    <source>
        <dbReference type="SAM" id="MobiDB-lite"/>
    </source>
</evidence>
<protein>
    <recommendedName>
        <fullName evidence="6">Bromodomain associated domain-containing protein</fullName>
    </recommendedName>
</protein>
<evidence type="ECO:0000313" key="7">
    <source>
        <dbReference type="EMBL" id="KAJ8301671.1"/>
    </source>
</evidence>
<evidence type="ECO:0000256" key="3">
    <source>
        <dbReference type="ARBA" id="ARBA00023163"/>
    </source>
</evidence>
<evidence type="ECO:0000313" key="8">
    <source>
        <dbReference type="Proteomes" id="UP001217089"/>
    </source>
</evidence>
<dbReference type="Proteomes" id="UP001217089">
    <property type="component" value="Unassembled WGS sequence"/>
</dbReference>
<feature type="compositionally biased region" description="Polar residues" evidence="5">
    <location>
        <begin position="402"/>
        <end position="418"/>
    </location>
</feature>
<dbReference type="InterPro" id="IPR009072">
    <property type="entry name" value="Histone-fold"/>
</dbReference>
<organism evidence="7 8">
    <name type="scientific">Tegillarca granosa</name>
    <name type="common">Malaysian cockle</name>
    <name type="synonym">Anadara granosa</name>
    <dbReference type="NCBI Taxonomy" id="220873"/>
    <lineage>
        <taxon>Eukaryota</taxon>
        <taxon>Metazoa</taxon>
        <taxon>Spiralia</taxon>
        <taxon>Lophotrochozoa</taxon>
        <taxon>Mollusca</taxon>
        <taxon>Bivalvia</taxon>
        <taxon>Autobranchia</taxon>
        <taxon>Pteriomorphia</taxon>
        <taxon>Arcoida</taxon>
        <taxon>Arcoidea</taxon>
        <taxon>Arcidae</taxon>
        <taxon>Tegillarca</taxon>
    </lineage>
</organism>
<dbReference type="CDD" id="cd22916">
    <property type="entry name" value="HFD_TAF3"/>
    <property type="match status" value="1"/>
</dbReference>
<dbReference type="PANTHER" id="PTHR46452">
    <property type="entry name" value="TRANSCRIPTION INITIATION FACTOR TFIID SUBUNIT 3"/>
    <property type="match status" value="1"/>
</dbReference>
<comment type="subcellular location">
    <subcellularLocation>
        <location evidence="1">Nucleus</location>
    </subcellularLocation>
</comment>
<accession>A0ABQ9E8J2</accession>
<reference evidence="7 8" key="1">
    <citation type="submission" date="2022-12" db="EMBL/GenBank/DDBJ databases">
        <title>Chromosome-level genome of Tegillarca granosa.</title>
        <authorList>
            <person name="Kim J."/>
        </authorList>
    </citation>
    <scope>NUCLEOTIDE SEQUENCE [LARGE SCALE GENOMIC DNA]</scope>
    <source>
        <strain evidence="7">Teg-2019</strain>
        <tissue evidence="7">Adductor muscle</tissue>
    </source>
</reference>
<evidence type="ECO:0000256" key="1">
    <source>
        <dbReference type="ARBA" id="ARBA00004123"/>
    </source>
</evidence>
<feature type="region of interest" description="Disordered" evidence="5">
    <location>
        <begin position="323"/>
        <end position="354"/>
    </location>
</feature>
<proteinExistence type="predicted"/>
<feature type="region of interest" description="Disordered" evidence="5">
    <location>
        <begin position="368"/>
        <end position="387"/>
    </location>
</feature>
<keyword evidence="2" id="KW-0805">Transcription regulation</keyword>
<feature type="domain" description="Bromodomain associated" evidence="6">
    <location>
        <begin position="27"/>
        <end position="100"/>
    </location>
</feature>
<feature type="region of interest" description="Disordered" evidence="5">
    <location>
        <begin position="152"/>
        <end position="174"/>
    </location>
</feature>
<keyword evidence="3" id="KW-0804">Transcription</keyword>
<feature type="region of interest" description="Disordered" evidence="5">
    <location>
        <begin position="270"/>
        <end position="296"/>
    </location>
</feature>
<gene>
    <name evidence="7" type="ORF">KUTeg_020658</name>
</gene>
<feature type="region of interest" description="Disordered" evidence="5">
    <location>
        <begin position="394"/>
        <end position="422"/>
    </location>
</feature>
<dbReference type="Gene3D" id="1.10.20.10">
    <property type="entry name" value="Histone, subunit A"/>
    <property type="match status" value="1"/>
</dbReference>
<evidence type="ECO:0000256" key="2">
    <source>
        <dbReference type="ARBA" id="ARBA00023015"/>
    </source>
</evidence>
<evidence type="ECO:0000256" key="4">
    <source>
        <dbReference type="ARBA" id="ARBA00023242"/>
    </source>
</evidence>
<feature type="compositionally biased region" description="Polar residues" evidence="5">
    <location>
        <begin position="375"/>
        <end position="385"/>
    </location>
</feature>
<comment type="caution">
    <text evidence="7">The sequence shown here is derived from an EMBL/GenBank/DDBJ whole genome shotgun (WGS) entry which is preliminary data.</text>
</comment>
<dbReference type="InterPro" id="IPR006565">
    <property type="entry name" value="BTP"/>
</dbReference>
<dbReference type="SMART" id="SM00576">
    <property type="entry name" value="BTP"/>
    <property type="match status" value="1"/>
</dbReference>
<keyword evidence="4" id="KW-0539">Nucleus</keyword>
<feature type="compositionally biased region" description="Basic and acidic residues" evidence="5">
    <location>
        <begin position="284"/>
        <end position="296"/>
    </location>
</feature>